<dbReference type="InterPro" id="IPR001222">
    <property type="entry name" value="Znf_TFIIS"/>
</dbReference>
<evidence type="ECO:0000256" key="2">
    <source>
        <dbReference type="ARBA" id="ARBA00022771"/>
    </source>
</evidence>
<dbReference type="SMART" id="SM00440">
    <property type="entry name" value="ZnF_C2C2"/>
    <property type="match status" value="1"/>
</dbReference>
<keyword evidence="2 4" id="KW-0863">Zinc-finger</keyword>
<dbReference type="OrthoDB" id="44867at2759"/>
<dbReference type="GO" id="GO:0008270">
    <property type="term" value="F:zinc ion binding"/>
    <property type="evidence" value="ECO:0007669"/>
    <property type="project" value="UniProtKB-KW"/>
</dbReference>
<keyword evidence="8" id="KW-1185">Reference proteome</keyword>
<feature type="domain" description="TFIIS-type" evidence="5">
    <location>
        <begin position="257"/>
        <end position="298"/>
    </location>
</feature>
<keyword evidence="1" id="KW-0479">Metal-binding</keyword>
<keyword evidence="3" id="KW-0862">Zinc</keyword>
<feature type="domain" description="TFIIS central" evidence="6">
    <location>
        <begin position="135"/>
        <end position="248"/>
    </location>
</feature>
<evidence type="ECO:0000256" key="3">
    <source>
        <dbReference type="ARBA" id="ARBA00022833"/>
    </source>
</evidence>
<comment type="caution">
    <text evidence="7">The sequence shown here is derived from an EMBL/GenBank/DDBJ whole genome shotgun (WGS) entry which is preliminary data.</text>
</comment>
<evidence type="ECO:0000256" key="4">
    <source>
        <dbReference type="PROSITE-ProRule" id="PRU00472"/>
    </source>
</evidence>
<dbReference type="Proteomes" id="UP000692954">
    <property type="component" value="Unassembled WGS sequence"/>
</dbReference>
<dbReference type="EMBL" id="CAJJDN010000071">
    <property type="protein sequence ID" value="CAD8099184.1"/>
    <property type="molecule type" value="Genomic_DNA"/>
</dbReference>
<sequence length="301" mass="34283">MMDQIDLQDMRKKLHAYKKTGKKQVISILNQLEDPKIDQKALAESKIHKTVRTLTQIELISEGNLSEQDMKQIKEKATETLQKLKRNEKPGPQEKITTISVTPDRKQSVEVQNTGAINQNDFMNQLGLPQNFDPIRLKVLQTIIQKFNNEQISQQESITFCKRLENEISMKFKDKERQYQTAIKEILKYLQNDKDGSVRNRLLTGLIDIPTAAQLRSEDWTSATRLALAGGVGREILSANDMNHNKYIAQAINKDVALAMCNNCNQKQMKLVNEIQTRASDEPSTKFYECLNCGVGETTNG</sequence>
<evidence type="ECO:0000259" key="6">
    <source>
        <dbReference type="PROSITE" id="PS51321"/>
    </source>
</evidence>
<dbReference type="GO" id="GO:0006351">
    <property type="term" value="P:DNA-templated transcription"/>
    <property type="evidence" value="ECO:0007669"/>
    <property type="project" value="InterPro"/>
</dbReference>
<dbReference type="PROSITE" id="PS51321">
    <property type="entry name" value="TFIIS_CENTRAL"/>
    <property type="match status" value="1"/>
</dbReference>
<evidence type="ECO:0000256" key="1">
    <source>
        <dbReference type="ARBA" id="ARBA00022723"/>
    </source>
</evidence>
<dbReference type="InterPro" id="IPR003618">
    <property type="entry name" value="TFIIS_cen_dom"/>
</dbReference>
<evidence type="ECO:0000259" key="5">
    <source>
        <dbReference type="PROSITE" id="PS51133"/>
    </source>
</evidence>
<dbReference type="GO" id="GO:0003676">
    <property type="term" value="F:nucleic acid binding"/>
    <property type="evidence" value="ECO:0007669"/>
    <property type="project" value="InterPro"/>
</dbReference>
<gene>
    <name evidence="7" type="ORF">PSON_ATCC_30995.1.T0710189</name>
</gene>
<proteinExistence type="predicted"/>
<evidence type="ECO:0000313" key="7">
    <source>
        <dbReference type="EMBL" id="CAD8099184.1"/>
    </source>
</evidence>
<dbReference type="Pfam" id="PF01096">
    <property type="entry name" value="Zn_ribbon_TFIIS"/>
    <property type="match status" value="1"/>
</dbReference>
<organism evidence="7 8">
    <name type="scientific">Paramecium sonneborni</name>
    <dbReference type="NCBI Taxonomy" id="65129"/>
    <lineage>
        <taxon>Eukaryota</taxon>
        <taxon>Sar</taxon>
        <taxon>Alveolata</taxon>
        <taxon>Ciliophora</taxon>
        <taxon>Intramacronucleata</taxon>
        <taxon>Oligohymenophorea</taxon>
        <taxon>Peniculida</taxon>
        <taxon>Parameciidae</taxon>
        <taxon>Paramecium</taxon>
    </lineage>
</organism>
<dbReference type="PROSITE" id="PS51133">
    <property type="entry name" value="ZF_TFIIS_2"/>
    <property type="match status" value="1"/>
</dbReference>
<reference evidence="7" key="1">
    <citation type="submission" date="2021-01" db="EMBL/GenBank/DDBJ databases">
        <authorList>
            <consortium name="Genoscope - CEA"/>
            <person name="William W."/>
        </authorList>
    </citation>
    <scope>NUCLEOTIDE SEQUENCE</scope>
</reference>
<name>A0A8S1P8H4_9CILI</name>
<dbReference type="AlphaFoldDB" id="A0A8S1P8H4"/>
<accession>A0A8S1P8H4</accession>
<evidence type="ECO:0000313" key="8">
    <source>
        <dbReference type="Proteomes" id="UP000692954"/>
    </source>
</evidence>
<protein>
    <submittedName>
        <fullName evidence="7">Uncharacterized protein</fullName>
    </submittedName>
</protein>